<gene>
    <name evidence="2" type="ORF">HU200_016488</name>
</gene>
<dbReference type="SUPFAM" id="SSF52540">
    <property type="entry name" value="P-loop containing nucleoside triphosphate hydrolases"/>
    <property type="match status" value="1"/>
</dbReference>
<accession>A0A835KII8</accession>
<dbReference type="PANTHER" id="PTHR33377:SF23">
    <property type="entry name" value="NB-ARC DOMAIN-CONTAINING PROTEIN"/>
    <property type="match status" value="1"/>
</dbReference>
<dbReference type="OrthoDB" id="649712at2759"/>
<protein>
    <recommendedName>
        <fullName evidence="1">NB-ARC domain-containing protein</fullName>
    </recommendedName>
</protein>
<dbReference type="Pfam" id="PF00931">
    <property type="entry name" value="NB-ARC"/>
    <property type="match status" value="1"/>
</dbReference>
<organism evidence="2 3">
    <name type="scientific">Digitaria exilis</name>
    <dbReference type="NCBI Taxonomy" id="1010633"/>
    <lineage>
        <taxon>Eukaryota</taxon>
        <taxon>Viridiplantae</taxon>
        <taxon>Streptophyta</taxon>
        <taxon>Embryophyta</taxon>
        <taxon>Tracheophyta</taxon>
        <taxon>Spermatophyta</taxon>
        <taxon>Magnoliopsida</taxon>
        <taxon>Liliopsida</taxon>
        <taxon>Poales</taxon>
        <taxon>Poaceae</taxon>
        <taxon>PACMAD clade</taxon>
        <taxon>Panicoideae</taxon>
        <taxon>Panicodae</taxon>
        <taxon>Paniceae</taxon>
        <taxon>Anthephorinae</taxon>
        <taxon>Digitaria</taxon>
    </lineage>
</organism>
<comment type="caution">
    <text evidence="2">The sequence shown here is derived from an EMBL/GenBank/DDBJ whole genome shotgun (WGS) entry which is preliminary data.</text>
</comment>
<dbReference type="GO" id="GO:0043531">
    <property type="term" value="F:ADP binding"/>
    <property type="evidence" value="ECO:0007669"/>
    <property type="project" value="InterPro"/>
</dbReference>
<evidence type="ECO:0000313" key="2">
    <source>
        <dbReference type="EMBL" id="KAF8731426.1"/>
    </source>
</evidence>
<evidence type="ECO:0000313" key="3">
    <source>
        <dbReference type="Proteomes" id="UP000636709"/>
    </source>
</evidence>
<dbReference type="EMBL" id="JACEFO010001608">
    <property type="protein sequence ID" value="KAF8731426.1"/>
    <property type="molecule type" value="Genomic_DNA"/>
</dbReference>
<sequence length="515" mass="59579">MSRKNKRQVLSTCCLSIAVYISSREEYYFVQMEMLLSTVLGEVTTRCINFVISKCPKPQVLDVDDQLTKLLLRAQIIMDEAMGRHITNHAMLQQLEMLSDAMHGGDYILDTFRYQSHDEDSKHQVVSRHSSSLSKMNSLKGFCSSTRKTHILEQLQGAYDSLNSMVVDVEGLVVFMMSYPRMYRQPYSMHLLLGNCMFGRQMEAQVVLTFLLHKQHNGAEELEVLPIVGPGKVGKSTLVSHVCHDERVRNHFSEIVFLNDHDFKDEKLSYLVEGFEKKYHNFTFNKDWRMLLVIEVIEDFNKGEWKMLYDACKRCMTNGSKIIITSRSDKIIKLGTSRPVILKLLSQEAYWYFFKTLTFGSTDPVMHPRLSCLAMEIASMLNRCLFSGAGTIGVLRNNFDISYWCKVVSFLRWFMKWHESKFSEHPSDALNQNRPTHLGRMGSTSEEIVVYNQYECSSQEEVPKIEFPSVMYGSVKPSGRFETQVLRSTIPPYYSYIFTCEIRDLKTTTAKRKRS</sequence>
<dbReference type="Gene3D" id="3.40.50.300">
    <property type="entry name" value="P-loop containing nucleotide triphosphate hydrolases"/>
    <property type="match status" value="1"/>
</dbReference>
<keyword evidence="3" id="KW-1185">Reference proteome</keyword>
<feature type="domain" description="NB-ARC" evidence="1">
    <location>
        <begin position="219"/>
        <end position="359"/>
    </location>
</feature>
<dbReference type="Proteomes" id="UP000636709">
    <property type="component" value="Unassembled WGS sequence"/>
</dbReference>
<name>A0A835KII8_9POAL</name>
<evidence type="ECO:0000259" key="1">
    <source>
        <dbReference type="Pfam" id="PF00931"/>
    </source>
</evidence>
<dbReference type="AlphaFoldDB" id="A0A835KII8"/>
<reference evidence="2" key="1">
    <citation type="submission" date="2020-07" db="EMBL/GenBank/DDBJ databases">
        <title>Genome sequence and genetic diversity analysis of an under-domesticated orphan crop, white fonio (Digitaria exilis).</title>
        <authorList>
            <person name="Bennetzen J.L."/>
            <person name="Chen S."/>
            <person name="Ma X."/>
            <person name="Wang X."/>
            <person name="Yssel A.E.J."/>
            <person name="Chaluvadi S.R."/>
            <person name="Johnson M."/>
            <person name="Gangashetty P."/>
            <person name="Hamidou F."/>
            <person name="Sanogo M.D."/>
            <person name="Zwaenepoel A."/>
            <person name="Wallace J."/>
            <person name="Van De Peer Y."/>
            <person name="Van Deynze A."/>
        </authorList>
    </citation>
    <scope>NUCLEOTIDE SEQUENCE</scope>
    <source>
        <tissue evidence="2">Leaves</tissue>
    </source>
</reference>
<proteinExistence type="predicted"/>
<dbReference type="PANTHER" id="PTHR33377">
    <property type="entry name" value="OS10G0134700 PROTEIN-RELATED"/>
    <property type="match status" value="1"/>
</dbReference>
<dbReference type="InterPro" id="IPR002182">
    <property type="entry name" value="NB-ARC"/>
</dbReference>
<dbReference type="InterPro" id="IPR027417">
    <property type="entry name" value="P-loop_NTPase"/>
</dbReference>